<keyword evidence="3" id="KW-0547">Nucleotide-binding</keyword>
<dbReference type="Pfam" id="PF02700">
    <property type="entry name" value="PurS"/>
    <property type="match status" value="1"/>
</dbReference>
<evidence type="ECO:0000256" key="1">
    <source>
        <dbReference type="ARBA" id="ARBA00022490"/>
    </source>
</evidence>
<dbReference type="GO" id="GO:0016874">
    <property type="term" value="F:ligase activity"/>
    <property type="evidence" value="ECO:0007669"/>
    <property type="project" value="UniProtKB-KW"/>
</dbReference>
<evidence type="ECO:0000256" key="5">
    <source>
        <dbReference type="ARBA" id="ARBA00022840"/>
    </source>
</evidence>
<gene>
    <name evidence="6" type="ORF">METZ01_LOCUS515211</name>
</gene>
<dbReference type="SUPFAM" id="SSF82697">
    <property type="entry name" value="PurS-like"/>
    <property type="match status" value="1"/>
</dbReference>
<reference evidence="6" key="1">
    <citation type="submission" date="2018-05" db="EMBL/GenBank/DDBJ databases">
        <authorList>
            <person name="Lanie J.A."/>
            <person name="Ng W.-L."/>
            <person name="Kazmierczak K.M."/>
            <person name="Andrzejewski T.M."/>
            <person name="Davidsen T.M."/>
            <person name="Wayne K.J."/>
            <person name="Tettelin H."/>
            <person name="Glass J.I."/>
            <person name="Rusch D."/>
            <person name="Podicherti R."/>
            <person name="Tsui H.-C.T."/>
            <person name="Winkler M.E."/>
        </authorList>
    </citation>
    <scope>NUCLEOTIDE SEQUENCE</scope>
</reference>
<keyword evidence="1" id="KW-0963">Cytoplasm</keyword>
<sequence length="83" mass="9193">MKFKAEIDIMPLKALLDPQGKAVTASMGNVGLSEIKNVRIGKHITLEIDAENKDIANEKVTESCTKLLANQIMESFEFTLEEV</sequence>
<keyword evidence="2" id="KW-0436">Ligase</keyword>
<dbReference type="PANTHER" id="PTHR34696">
    <property type="entry name" value="PHOSPHORIBOSYLFORMYLGLYCINAMIDINE SYNTHASE SUBUNIT PURS"/>
    <property type="match status" value="1"/>
</dbReference>
<protein>
    <submittedName>
        <fullName evidence="6">Uncharacterized protein</fullName>
    </submittedName>
</protein>
<dbReference type="EMBL" id="UINC01230291">
    <property type="protein sequence ID" value="SVE62357.1"/>
    <property type="molecule type" value="Genomic_DNA"/>
</dbReference>
<dbReference type="InterPro" id="IPR036604">
    <property type="entry name" value="PurS-like_sf"/>
</dbReference>
<name>A0A383EZQ0_9ZZZZ</name>
<proteinExistence type="inferred from homology"/>
<dbReference type="AlphaFoldDB" id="A0A383EZQ0"/>
<keyword evidence="5" id="KW-0067">ATP-binding</keyword>
<organism evidence="6">
    <name type="scientific">marine metagenome</name>
    <dbReference type="NCBI Taxonomy" id="408172"/>
    <lineage>
        <taxon>unclassified sequences</taxon>
        <taxon>metagenomes</taxon>
        <taxon>ecological metagenomes</taxon>
    </lineage>
</organism>
<dbReference type="NCBIfam" id="NF004630">
    <property type="entry name" value="PRK05974.1"/>
    <property type="match status" value="1"/>
</dbReference>
<dbReference type="Gene3D" id="3.30.1280.10">
    <property type="entry name" value="Phosphoribosylformylglycinamidine synthase subunit PurS"/>
    <property type="match status" value="1"/>
</dbReference>
<dbReference type="NCBIfam" id="TIGR00302">
    <property type="entry name" value="phosphoribosylformylglycinamidine synthase subunit PurS"/>
    <property type="match status" value="1"/>
</dbReference>
<dbReference type="InterPro" id="IPR003850">
    <property type="entry name" value="PurS"/>
</dbReference>
<accession>A0A383EZQ0</accession>
<dbReference type="HAMAP" id="MF_01926">
    <property type="entry name" value="PurS"/>
    <property type="match status" value="1"/>
</dbReference>
<evidence type="ECO:0000256" key="2">
    <source>
        <dbReference type="ARBA" id="ARBA00022598"/>
    </source>
</evidence>
<dbReference type="GO" id="GO:0006164">
    <property type="term" value="P:purine nucleotide biosynthetic process"/>
    <property type="evidence" value="ECO:0007669"/>
    <property type="project" value="UniProtKB-KW"/>
</dbReference>
<keyword evidence="4" id="KW-0658">Purine biosynthesis</keyword>
<evidence type="ECO:0000256" key="3">
    <source>
        <dbReference type="ARBA" id="ARBA00022741"/>
    </source>
</evidence>
<evidence type="ECO:0000313" key="6">
    <source>
        <dbReference type="EMBL" id="SVE62357.1"/>
    </source>
</evidence>
<dbReference type="GO" id="GO:0005524">
    <property type="term" value="F:ATP binding"/>
    <property type="evidence" value="ECO:0007669"/>
    <property type="project" value="UniProtKB-KW"/>
</dbReference>
<evidence type="ECO:0000256" key="4">
    <source>
        <dbReference type="ARBA" id="ARBA00022755"/>
    </source>
</evidence>
<dbReference type="PANTHER" id="PTHR34696:SF1">
    <property type="entry name" value="PHOSPHORIBOSYLFORMYLGLYCINAMIDINE SYNTHASE SUBUNIT PURS"/>
    <property type="match status" value="1"/>
</dbReference>